<evidence type="ECO:0000256" key="3">
    <source>
        <dbReference type="ARBA" id="ARBA00022691"/>
    </source>
</evidence>
<keyword evidence="6" id="KW-1185">Reference proteome</keyword>
<feature type="domain" description="O-methyltransferase C-terminal" evidence="4">
    <location>
        <begin position="1"/>
        <end position="95"/>
    </location>
</feature>
<keyword evidence="2" id="KW-0808">Transferase</keyword>
<evidence type="ECO:0000313" key="5">
    <source>
        <dbReference type="EMBL" id="KAK4795179.1"/>
    </source>
</evidence>
<dbReference type="Gene3D" id="3.40.50.150">
    <property type="entry name" value="Vaccinia Virus protein VP39"/>
    <property type="match status" value="1"/>
</dbReference>
<dbReference type="AlphaFoldDB" id="A0AAN7M0W6"/>
<dbReference type="Proteomes" id="UP001346149">
    <property type="component" value="Unassembled WGS sequence"/>
</dbReference>
<dbReference type="GO" id="GO:0008171">
    <property type="term" value="F:O-methyltransferase activity"/>
    <property type="evidence" value="ECO:0007669"/>
    <property type="project" value="InterPro"/>
</dbReference>
<name>A0AAN7M0W6_TRANT</name>
<proteinExistence type="predicted"/>
<dbReference type="PROSITE" id="PS51683">
    <property type="entry name" value="SAM_OMT_II"/>
    <property type="match status" value="1"/>
</dbReference>
<reference evidence="5 6" key="1">
    <citation type="journal article" date="2023" name="Hortic Res">
        <title>Pangenome of water caltrop reveals structural variations and asymmetric subgenome divergence after allopolyploidization.</title>
        <authorList>
            <person name="Zhang X."/>
            <person name="Chen Y."/>
            <person name="Wang L."/>
            <person name="Yuan Y."/>
            <person name="Fang M."/>
            <person name="Shi L."/>
            <person name="Lu R."/>
            <person name="Comes H.P."/>
            <person name="Ma Y."/>
            <person name="Chen Y."/>
            <person name="Huang G."/>
            <person name="Zhou Y."/>
            <person name="Zheng Z."/>
            <person name="Qiu Y."/>
        </authorList>
    </citation>
    <scope>NUCLEOTIDE SEQUENCE [LARGE SCALE GENOMIC DNA]</scope>
    <source>
        <strain evidence="5">F231</strain>
    </source>
</reference>
<accession>A0AAN7M0W6</accession>
<dbReference type="SUPFAM" id="SSF53335">
    <property type="entry name" value="S-adenosyl-L-methionine-dependent methyltransferases"/>
    <property type="match status" value="1"/>
</dbReference>
<comment type="caution">
    <text evidence="5">The sequence shown here is derived from an EMBL/GenBank/DDBJ whole genome shotgun (WGS) entry which is preliminary data.</text>
</comment>
<dbReference type="PANTHER" id="PTHR11746">
    <property type="entry name" value="O-METHYLTRANSFERASE"/>
    <property type="match status" value="1"/>
</dbReference>
<dbReference type="InterPro" id="IPR029063">
    <property type="entry name" value="SAM-dependent_MTases_sf"/>
</dbReference>
<gene>
    <name evidence="5" type="ORF">SAY86_013173</name>
</gene>
<dbReference type="InterPro" id="IPR001077">
    <property type="entry name" value="COMT_C"/>
</dbReference>
<dbReference type="GO" id="GO:0032259">
    <property type="term" value="P:methylation"/>
    <property type="evidence" value="ECO:0007669"/>
    <property type="project" value="UniProtKB-KW"/>
</dbReference>
<evidence type="ECO:0000256" key="1">
    <source>
        <dbReference type="ARBA" id="ARBA00022603"/>
    </source>
</evidence>
<dbReference type="Pfam" id="PF00891">
    <property type="entry name" value="Methyltransf_2"/>
    <property type="match status" value="1"/>
</dbReference>
<organism evidence="5 6">
    <name type="scientific">Trapa natans</name>
    <name type="common">Water chestnut</name>
    <dbReference type="NCBI Taxonomy" id="22666"/>
    <lineage>
        <taxon>Eukaryota</taxon>
        <taxon>Viridiplantae</taxon>
        <taxon>Streptophyta</taxon>
        <taxon>Embryophyta</taxon>
        <taxon>Tracheophyta</taxon>
        <taxon>Spermatophyta</taxon>
        <taxon>Magnoliopsida</taxon>
        <taxon>eudicotyledons</taxon>
        <taxon>Gunneridae</taxon>
        <taxon>Pentapetalae</taxon>
        <taxon>rosids</taxon>
        <taxon>malvids</taxon>
        <taxon>Myrtales</taxon>
        <taxon>Lythraceae</taxon>
        <taxon>Trapa</taxon>
    </lineage>
</organism>
<keyword evidence="1" id="KW-0489">Methyltransferase</keyword>
<evidence type="ECO:0000259" key="4">
    <source>
        <dbReference type="Pfam" id="PF00891"/>
    </source>
</evidence>
<dbReference type="EMBL" id="JAXQNO010000007">
    <property type="protein sequence ID" value="KAK4795179.1"/>
    <property type="molecule type" value="Genomic_DNA"/>
</dbReference>
<sequence>MFDTLPKAETIWIKVTILHDWDDETCNKILRNCYNALPEEGKLLVVEILAPDHSNNREDLFENAVVFKFYVMLLNLHGKERTAKKYDELARAGGFVETKFFHIWDGLHIMEFLNKKTSN</sequence>
<keyword evidence="3" id="KW-0949">S-adenosyl-L-methionine</keyword>
<protein>
    <recommendedName>
        <fullName evidence="4">O-methyltransferase C-terminal domain-containing protein</fullName>
    </recommendedName>
</protein>
<evidence type="ECO:0000256" key="2">
    <source>
        <dbReference type="ARBA" id="ARBA00022679"/>
    </source>
</evidence>
<evidence type="ECO:0000313" key="6">
    <source>
        <dbReference type="Proteomes" id="UP001346149"/>
    </source>
</evidence>
<dbReference type="InterPro" id="IPR016461">
    <property type="entry name" value="COMT-like"/>
</dbReference>